<feature type="domain" description="ABC transporter" evidence="4">
    <location>
        <begin position="11"/>
        <end position="264"/>
    </location>
</feature>
<dbReference type="InterPro" id="IPR017871">
    <property type="entry name" value="ABC_transporter-like_CS"/>
</dbReference>
<evidence type="ECO:0000313" key="6">
    <source>
        <dbReference type="Proteomes" id="UP000325529"/>
    </source>
</evidence>
<dbReference type="KEGG" id="ska:CP970_11285"/>
<dbReference type="InterPro" id="IPR027417">
    <property type="entry name" value="P-loop_NTPase"/>
</dbReference>
<dbReference type="EMBL" id="CP023699">
    <property type="protein sequence ID" value="QEU91391.1"/>
    <property type="molecule type" value="Genomic_DNA"/>
</dbReference>
<dbReference type="SUPFAM" id="SSF52540">
    <property type="entry name" value="P-loop containing nucleoside triphosphate hydrolases"/>
    <property type="match status" value="2"/>
</dbReference>
<dbReference type="AlphaFoldDB" id="A0A5J6GC44"/>
<dbReference type="SMART" id="SM00382">
    <property type="entry name" value="AAA"/>
    <property type="match status" value="2"/>
</dbReference>
<organism evidence="5 6">
    <name type="scientific">Streptomyces kanamyceticus</name>
    <dbReference type="NCBI Taxonomy" id="1967"/>
    <lineage>
        <taxon>Bacteria</taxon>
        <taxon>Bacillati</taxon>
        <taxon>Actinomycetota</taxon>
        <taxon>Actinomycetes</taxon>
        <taxon>Kitasatosporales</taxon>
        <taxon>Streptomycetaceae</taxon>
        <taxon>Streptomyces</taxon>
    </lineage>
</organism>
<feature type="coiled-coil region" evidence="3">
    <location>
        <begin position="94"/>
        <end position="121"/>
    </location>
</feature>
<evidence type="ECO:0000256" key="2">
    <source>
        <dbReference type="ARBA" id="ARBA00022840"/>
    </source>
</evidence>
<dbReference type="GO" id="GO:0016887">
    <property type="term" value="F:ATP hydrolysis activity"/>
    <property type="evidence" value="ECO:0007669"/>
    <property type="project" value="InterPro"/>
</dbReference>
<dbReference type="PROSITE" id="PS50893">
    <property type="entry name" value="ABC_TRANSPORTER_2"/>
    <property type="match status" value="2"/>
</dbReference>
<keyword evidence="6" id="KW-1185">Reference proteome</keyword>
<dbReference type="RefSeq" id="WP_055544944.1">
    <property type="nucleotide sequence ID" value="NZ_CP023699.1"/>
</dbReference>
<dbReference type="PROSITE" id="PS00211">
    <property type="entry name" value="ABC_TRANSPORTER_1"/>
    <property type="match status" value="2"/>
</dbReference>
<dbReference type="Gene3D" id="3.40.50.300">
    <property type="entry name" value="P-loop containing nucleotide triphosphate hydrolases"/>
    <property type="match status" value="2"/>
</dbReference>
<evidence type="ECO:0000313" key="5">
    <source>
        <dbReference type="EMBL" id="QEU91391.1"/>
    </source>
</evidence>
<dbReference type="Proteomes" id="UP000325529">
    <property type="component" value="Chromosome"/>
</dbReference>
<protein>
    <submittedName>
        <fullName evidence="5">ABC transporter ATP-binding protein</fullName>
    </submittedName>
</protein>
<keyword evidence="3" id="KW-0175">Coiled coil</keyword>
<evidence type="ECO:0000259" key="4">
    <source>
        <dbReference type="PROSITE" id="PS50893"/>
    </source>
</evidence>
<evidence type="ECO:0000256" key="3">
    <source>
        <dbReference type="SAM" id="Coils"/>
    </source>
</evidence>
<dbReference type="PANTHER" id="PTHR42855">
    <property type="entry name" value="ABC TRANSPORTER ATP-BINDING SUBUNIT"/>
    <property type="match status" value="1"/>
</dbReference>
<dbReference type="PANTHER" id="PTHR42855:SF2">
    <property type="entry name" value="DRUG RESISTANCE ABC TRANSPORTER,ATP-BINDING PROTEIN"/>
    <property type="match status" value="1"/>
</dbReference>
<dbReference type="InterPro" id="IPR003593">
    <property type="entry name" value="AAA+_ATPase"/>
</dbReference>
<proteinExistence type="predicted"/>
<dbReference type="OrthoDB" id="3169603at2"/>
<dbReference type="CDD" id="cd03221">
    <property type="entry name" value="ABCF_EF-3"/>
    <property type="match status" value="1"/>
</dbReference>
<name>A0A5J6GC44_STRKN</name>
<dbReference type="FunFam" id="3.40.50.300:FF:000011">
    <property type="entry name" value="Putative ABC transporter ATP-binding component"/>
    <property type="match status" value="1"/>
</dbReference>
<dbReference type="GO" id="GO:0005524">
    <property type="term" value="F:ATP binding"/>
    <property type="evidence" value="ECO:0007669"/>
    <property type="project" value="UniProtKB-KW"/>
</dbReference>
<dbReference type="InterPro" id="IPR051309">
    <property type="entry name" value="ABCF_ATPase"/>
</dbReference>
<dbReference type="InterPro" id="IPR003439">
    <property type="entry name" value="ABC_transporter-like_ATP-bd"/>
</dbReference>
<accession>A0A5J6GC44</accession>
<keyword evidence="2 5" id="KW-0067">ATP-binding</keyword>
<gene>
    <name evidence="5" type="ORF">CP970_11285</name>
</gene>
<feature type="domain" description="ABC transporter" evidence="4">
    <location>
        <begin position="349"/>
        <end position="541"/>
    </location>
</feature>
<reference evidence="5 6" key="1">
    <citation type="submission" date="2017-09" db="EMBL/GenBank/DDBJ databases">
        <authorList>
            <person name="Lee N."/>
            <person name="Cho B.-K."/>
        </authorList>
    </citation>
    <scope>NUCLEOTIDE SEQUENCE [LARGE SCALE GENOMIC DNA]</scope>
    <source>
        <strain evidence="5 6">ATCC 12853</strain>
    </source>
</reference>
<dbReference type="Pfam" id="PF00005">
    <property type="entry name" value="ABC_tran"/>
    <property type="match status" value="2"/>
</dbReference>
<evidence type="ECO:0000256" key="1">
    <source>
        <dbReference type="ARBA" id="ARBA00022741"/>
    </source>
</evidence>
<keyword evidence="1" id="KW-0547">Nucleotide-binding</keyword>
<sequence>MNAGVPLPTQISLHGVTKARGERQLFDDVSLAVRPGERIGVVGENGAGKSTLLHLMSGRQLPDEGEVVAVAERGAGFLAQTPQLPPDSRVGDTIDAALAELRSMEQRLRDLEADLGTATEQTLGDYGDLLTAFELRGGYEADARVDKAMHGLGLAHIDRDRILGSLSGGEQARLGLACLIAAAPEVMFLDEPTNHLDEDALDWLEDALGAHRGTVIAVSHDRTFLERVATAILEVDADRRSVVRHGGYQGLLAERAAARRRWEQEYEEWCVETSRLQEFMATTAHAVAGGRGMKDNNKMAYDRAGGRVQASVAGRVRNAQERLRRLREHPVARPPEPLRFTARPVAGAAEGALVTLRDVRVGERLAVDELTVSAGERLLIHGGNGAGKSTLLRTMAGVLEPDEGTVVRRGRIGYLAQEIPVGAPAEPVLAVFGRGLGLTEEEQAELILSYGLFRPRDLHVPVGSLSAGQRRRLALARLLARPADLLLLDEPANHLALGLVEELETALDQWAGALVVVSHDRLLRRRFTGRIRRMESGRLPG</sequence>